<dbReference type="AlphaFoldDB" id="A0A160PCS0"/>
<reference evidence="1 2" key="1">
    <citation type="journal article" date="2016" name="Genome Announc.">
        <title>Complete Genome Sequence of Methylobacterium populi P-1M, Isolated from Pink-Pigmented Household Biofilm.</title>
        <authorList>
            <person name="Morohoshi T."/>
            <person name="Ikeda T."/>
        </authorList>
    </citation>
    <scope>NUCLEOTIDE SEQUENCE [LARGE SCALE GENOMIC DNA]</scope>
    <source>
        <strain evidence="1 2">P-1M</strain>
    </source>
</reference>
<proteinExistence type="predicted"/>
<dbReference type="EMBL" id="AP014809">
    <property type="protein sequence ID" value="BAU90787.1"/>
    <property type="molecule type" value="Genomic_DNA"/>
</dbReference>
<sequence>MSHAGRARVSARQYLPESKLEDLASSLRRLANHRGLVRSEIASPMLLRLLPPPRRAEQKSYEAELRQRLTDANLDGSRIAYLMADAEREIAIAHTRLSG</sequence>
<evidence type="ECO:0000313" key="2">
    <source>
        <dbReference type="Proteomes" id="UP000218288"/>
    </source>
</evidence>
<dbReference type="RefSeq" id="WP_096485072.1">
    <property type="nucleotide sequence ID" value="NZ_AP014809.1"/>
</dbReference>
<name>A0A160PCS0_9HYPH</name>
<dbReference type="Proteomes" id="UP000218288">
    <property type="component" value="Chromosome"/>
</dbReference>
<organism evidence="1 2">
    <name type="scientific">Methylorubrum populi</name>
    <dbReference type="NCBI Taxonomy" id="223967"/>
    <lineage>
        <taxon>Bacteria</taxon>
        <taxon>Pseudomonadati</taxon>
        <taxon>Pseudomonadota</taxon>
        <taxon>Alphaproteobacteria</taxon>
        <taxon>Hyphomicrobiales</taxon>
        <taxon>Methylobacteriaceae</taxon>
        <taxon>Methylorubrum</taxon>
    </lineage>
</organism>
<evidence type="ECO:0000313" key="1">
    <source>
        <dbReference type="EMBL" id="BAU90787.1"/>
    </source>
</evidence>
<accession>A0A160PCS0</accession>
<protein>
    <submittedName>
        <fullName evidence="1">Uncharacterized protein</fullName>
    </submittedName>
</protein>
<gene>
    <name evidence="1" type="ORF">MPPM_2182</name>
</gene>
<dbReference type="OrthoDB" id="7997570at2"/>